<sequence length="574" mass="65037">MSIETLSIRIINYVYTGFHSTADPNLKSVSSKASNNLDQYYLASKETAPTLTSRGHYQLYHHGTMDLDVGGDRGDTLTTKYIGYPATKPFINTDFEREDRPVNSYPTTNRDDVISALKSLQSKMHKLEIDRRISEQALLTLTSDTEKFKEHLNIGGQTSGGGVGRSYRLPADPQTEDEIADKHAQELRDQLLDTENRCQMLGKQLENMKSMTLTSQRNGWDFKEKTYRSGPDGELKYHIDRLNELERDQARLTTTQSLAERYSGNRTDHSERKIQELETKLKEEKRHRKVLQEKTTQLETATVSNVKVTRDSTQPLPRPHSSPAQLPKTKKVIKKKKKKPLSSRSAPVKLEPTRHFRLNLAEVPFVAGKSTGPSHSLVANVQKVLSMMKTHNPALCSMYANVDNQLTDSSPSSGSSSASIDQDLNDLIKQLQDEYGQLASESHRLLDEIHTMRDLHAREELEKEYEAVVAKMKSKRDQISKIMKHQQKLSKVTKEHSTGVKQTERLKRPHSHPCRPISSLTKHFQKNGSVSSHPPAACSKTKASNSAPVNPALYMLRDMKKLQTTLRRDDLSWD</sequence>
<reference evidence="12" key="1">
    <citation type="submission" date="2025-08" db="UniProtKB">
        <authorList>
            <consortium name="RefSeq"/>
        </authorList>
    </citation>
    <scope>IDENTIFICATION</scope>
</reference>
<evidence type="ECO:0000256" key="6">
    <source>
        <dbReference type="ARBA" id="ARBA00023212"/>
    </source>
</evidence>
<name>A0A9W3ANY4_BIOGL</name>
<dbReference type="Pfam" id="PF14073">
    <property type="entry name" value="Cep57_CLD"/>
    <property type="match status" value="1"/>
</dbReference>
<dbReference type="Gene3D" id="1.20.58.90">
    <property type="match status" value="1"/>
</dbReference>
<keyword evidence="5 7" id="KW-0175">Coiled coil</keyword>
<comment type="similarity">
    <text evidence="2">Belongs to the translokin family.</text>
</comment>
<evidence type="ECO:0000313" key="11">
    <source>
        <dbReference type="Proteomes" id="UP001165740"/>
    </source>
</evidence>
<dbReference type="GO" id="GO:0005813">
    <property type="term" value="C:centrosome"/>
    <property type="evidence" value="ECO:0007669"/>
    <property type="project" value="UniProtKB-SubCell"/>
</dbReference>
<feature type="region of interest" description="Disordered" evidence="8">
    <location>
        <begin position="487"/>
        <end position="550"/>
    </location>
</feature>
<dbReference type="OMA" id="YMKQMIA"/>
<dbReference type="GO" id="GO:0008017">
    <property type="term" value="F:microtubule binding"/>
    <property type="evidence" value="ECO:0007669"/>
    <property type="project" value="InterPro"/>
</dbReference>
<dbReference type="GO" id="GO:0042802">
    <property type="term" value="F:identical protein binding"/>
    <property type="evidence" value="ECO:0007669"/>
    <property type="project" value="InterPro"/>
</dbReference>
<keyword evidence="6" id="KW-0206">Cytoskeleton</keyword>
<feature type="region of interest" description="Disordered" evidence="8">
    <location>
        <begin position="306"/>
        <end position="348"/>
    </location>
</feature>
<feature type="domain" description="Cep57 centrosome localisation" evidence="10">
    <location>
        <begin position="113"/>
        <end position="304"/>
    </location>
</feature>
<proteinExistence type="inferred from homology"/>
<evidence type="ECO:0000313" key="12">
    <source>
        <dbReference type="RefSeq" id="XP_055889007.1"/>
    </source>
</evidence>
<dbReference type="GO" id="GO:0005874">
    <property type="term" value="C:microtubule"/>
    <property type="evidence" value="ECO:0007669"/>
    <property type="project" value="UniProtKB-KW"/>
</dbReference>
<accession>A0A9W3ANY4</accession>
<feature type="coiled-coil region" evidence="7">
    <location>
        <begin position="421"/>
        <end position="478"/>
    </location>
</feature>
<organism evidence="11 12">
    <name type="scientific">Biomphalaria glabrata</name>
    <name type="common">Bloodfluke planorb</name>
    <name type="synonym">Freshwater snail</name>
    <dbReference type="NCBI Taxonomy" id="6526"/>
    <lineage>
        <taxon>Eukaryota</taxon>
        <taxon>Metazoa</taxon>
        <taxon>Spiralia</taxon>
        <taxon>Lophotrochozoa</taxon>
        <taxon>Mollusca</taxon>
        <taxon>Gastropoda</taxon>
        <taxon>Heterobranchia</taxon>
        <taxon>Euthyneura</taxon>
        <taxon>Panpulmonata</taxon>
        <taxon>Hygrophila</taxon>
        <taxon>Lymnaeoidea</taxon>
        <taxon>Planorbidae</taxon>
        <taxon>Biomphalaria</taxon>
    </lineage>
</organism>
<dbReference type="AlphaFoldDB" id="A0A9W3ANY4"/>
<dbReference type="PANTHER" id="PTHR19336:SF9">
    <property type="entry name" value="SPINDLE POLE BODY PROTEIN PPC89"/>
    <property type="match status" value="1"/>
</dbReference>
<dbReference type="PANTHER" id="PTHR19336">
    <property type="entry name" value="UNCHARACTERIZED DUF1167"/>
    <property type="match status" value="1"/>
</dbReference>
<gene>
    <name evidence="12" type="primary">LOC106058688</name>
</gene>
<evidence type="ECO:0000256" key="8">
    <source>
        <dbReference type="SAM" id="MobiDB-lite"/>
    </source>
</evidence>
<evidence type="ECO:0000256" key="7">
    <source>
        <dbReference type="SAM" id="Coils"/>
    </source>
</evidence>
<evidence type="ECO:0000259" key="9">
    <source>
        <dbReference type="Pfam" id="PF06657"/>
    </source>
</evidence>
<dbReference type="InterPro" id="IPR025913">
    <property type="entry name" value="Cep57_CLD"/>
</dbReference>
<dbReference type="OrthoDB" id="76453at2759"/>
<feature type="coiled-coil region" evidence="7">
    <location>
        <begin position="267"/>
        <end position="301"/>
    </location>
</feature>
<evidence type="ECO:0000259" key="10">
    <source>
        <dbReference type="Pfam" id="PF14073"/>
    </source>
</evidence>
<keyword evidence="11" id="KW-1185">Reference proteome</keyword>
<keyword evidence="4" id="KW-0493">Microtubule</keyword>
<keyword evidence="3" id="KW-0963">Cytoplasm</keyword>
<evidence type="ECO:0000256" key="2">
    <source>
        <dbReference type="ARBA" id="ARBA00008179"/>
    </source>
</evidence>
<dbReference type="InterPro" id="IPR024957">
    <property type="entry name" value="Cep57_MT-bd_dom"/>
</dbReference>
<evidence type="ECO:0000256" key="5">
    <source>
        <dbReference type="ARBA" id="ARBA00023054"/>
    </source>
</evidence>
<protein>
    <submittedName>
        <fullName evidence="12">Centrosomal protein of 57 kDa-like isoform X1</fullName>
    </submittedName>
</protein>
<evidence type="ECO:0000256" key="4">
    <source>
        <dbReference type="ARBA" id="ARBA00022701"/>
    </source>
</evidence>
<dbReference type="Proteomes" id="UP001165740">
    <property type="component" value="Chromosome 6"/>
</dbReference>
<feature type="domain" description="Cep57 centrosome microtubule-binding" evidence="9">
    <location>
        <begin position="415"/>
        <end position="485"/>
    </location>
</feature>
<evidence type="ECO:0000256" key="1">
    <source>
        <dbReference type="ARBA" id="ARBA00004300"/>
    </source>
</evidence>
<evidence type="ECO:0000256" key="3">
    <source>
        <dbReference type="ARBA" id="ARBA00022490"/>
    </source>
</evidence>
<feature type="compositionally biased region" description="Polar residues" evidence="8">
    <location>
        <begin position="518"/>
        <end position="532"/>
    </location>
</feature>
<feature type="compositionally biased region" description="Polar residues" evidence="8">
    <location>
        <begin position="306"/>
        <end position="315"/>
    </location>
</feature>
<dbReference type="RefSeq" id="XP_055889007.1">
    <property type="nucleotide sequence ID" value="XM_056033032.1"/>
</dbReference>
<feature type="compositionally biased region" description="Basic and acidic residues" evidence="8">
    <location>
        <begin position="492"/>
        <end position="506"/>
    </location>
</feature>
<comment type="subcellular location">
    <subcellularLocation>
        <location evidence="1">Cytoplasm</location>
        <location evidence="1">Cytoskeleton</location>
        <location evidence="1">Microtubule organizing center</location>
        <location evidence="1">Centrosome</location>
    </subcellularLocation>
</comment>
<dbReference type="Pfam" id="PF06657">
    <property type="entry name" value="Cep57_MT_bd"/>
    <property type="match status" value="1"/>
</dbReference>
<dbReference type="GO" id="GO:0043015">
    <property type="term" value="F:gamma-tubulin binding"/>
    <property type="evidence" value="ECO:0007669"/>
    <property type="project" value="InterPro"/>
</dbReference>
<dbReference type="GeneID" id="106058688"/>
<dbReference type="InterPro" id="IPR051756">
    <property type="entry name" value="Centrosomal_MT-associated"/>
</dbReference>
<feature type="compositionally biased region" description="Basic residues" evidence="8">
    <location>
        <begin position="328"/>
        <end position="341"/>
    </location>
</feature>